<dbReference type="RefSeq" id="WP_305730203.1">
    <property type="nucleotide sequence ID" value="NZ_JAUZEA010000002.1"/>
</dbReference>
<accession>A0AAP5EZZ9</accession>
<feature type="region of interest" description="Disordered" evidence="1">
    <location>
        <begin position="1"/>
        <end position="71"/>
    </location>
</feature>
<evidence type="ECO:0000313" key="2">
    <source>
        <dbReference type="EMBL" id="MDQ7951193.1"/>
    </source>
</evidence>
<comment type="caution">
    <text evidence="2">The sequence shown here is derived from an EMBL/GenBank/DDBJ whole genome shotgun (WGS) entry which is preliminary data.</text>
</comment>
<protein>
    <submittedName>
        <fullName evidence="2">Uncharacterized protein</fullName>
    </submittedName>
</protein>
<sequence length="71" mass="7648">MNSVPEQNRNDRSSASAETEQPAQQGQVEGSEPGGEEPGKQGQQQQQDNKDRESPKPADEKKGGLGGDTRR</sequence>
<evidence type="ECO:0000256" key="1">
    <source>
        <dbReference type="SAM" id="MobiDB-lite"/>
    </source>
</evidence>
<feature type="compositionally biased region" description="Basic and acidic residues" evidence="1">
    <location>
        <begin position="48"/>
        <end position="71"/>
    </location>
</feature>
<dbReference type="EMBL" id="JAVIAC010000002">
    <property type="protein sequence ID" value="MDQ7951193.1"/>
    <property type="molecule type" value="Genomic_DNA"/>
</dbReference>
<organism evidence="2 3">
    <name type="scientific">Stenotrophomonas geniculata</name>
    <dbReference type="NCBI Taxonomy" id="86188"/>
    <lineage>
        <taxon>Bacteria</taxon>
        <taxon>Pseudomonadati</taxon>
        <taxon>Pseudomonadota</taxon>
        <taxon>Gammaproteobacteria</taxon>
        <taxon>Lysobacterales</taxon>
        <taxon>Lysobacteraceae</taxon>
        <taxon>Stenotrophomonas</taxon>
    </lineage>
</organism>
<evidence type="ECO:0000313" key="3">
    <source>
        <dbReference type="Proteomes" id="UP001240529"/>
    </source>
</evidence>
<dbReference type="Proteomes" id="UP001240529">
    <property type="component" value="Unassembled WGS sequence"/>
</dbReference>
<dbReference type="AlphaFoldDB" id="A0AAP5EZZ9"/>
<proteinExistence type="predicted"/>
<reference evidence="2" key="1">
    <citation type="submission" date="2023-07" db="EMBL/GenBank/DDBJ databases">
        <authorList>
            <person name="Shahid S."/>
            <person name="Akbar M.Y."/>
            <person name="Ajmal W."/>
            <person name="Ansari A."/>
            <person name="Ghazanfar S."/>
        </authorList>
    </citation>
    <scope>NUCLEOTIDE SEQUENCE</scope>
    <source>
        <strain evidence="2">NIGAB</strain>
    </source>
</reference>
<gene>
    <name evidence="2" type="ORF">Q0031_05295</name>
</gene>
<name>A0AAP5EZZ9_9GAMM</name>
<feature type="compositionally biased region" description="Polar residues" evidence="1">
    <location>
        <begin position="1"/>
        <end position="23"/>
    </location>
</feature>